<comment type="subunit">
    <text evidence="6">HflC and HflK may interact to form a multimeric complex.</text>
</comment>
<feature type="coiled-coil region" evidence="7">
    <location>
        <begin position="250"/>
        <end position="292"/>
    </location>
</feature>
<dbReference type="NCBIfam" id="TIGR01933">
    <property type="entry name" value="hflK"/>
    <property type="match status" value="1"/>
</dbReference>
<dbReference type="SMART" id="SM00244">
    <property type="entry name" value="PHB"/>
    <property type="match status" value="1"/>
</dbReference>
<evidence type="ECO:0000256" key="2">
    <source>
        <dbReference type="ARBA" id="ARBA00006971"/>
    </source>
</evidence>
<feature type="compositionally biased region" description="Low complexity" evidence="8">
    <location>
        <begin position="384"/>
        <end position="401"/>
    </location>
</feature>
<dbReference type="Gene3D" id="3.30.479.30">
    <property type="entry name" value="Band 7 domain"/>
    <property type="match status" value="1"/>
</dbReference>
<dbReference type="PANTHER" id="PTHR43327">
    <property type="entry name" value="STOMATIN-LIKE PROTEIN 2, MITOCHONDRIAL"/>
    <property type="match status" value="1"/>
</dbReference>
<dbReference type="InterPro" id="IPR010201">
    <property type="entry name" value="HflK"/>
</dbReference>
<organism evidence="10 11">
    <name type="scientific">Tistrella arctica</name>
    <dbReference type="NCBI Taxonomy" id="3133430"/>
    <lineage>
        <taxon>Bacteria</taxon>
        <taxon>Pseudomonadati</taxon>
        <taxon>Pseudomonadota</taxon>
        <taxon>Alphaproteobacteria</taxon>
        <taxon>Geminicoccales</taxon>
        <taxon>Geminicoccaceae</taxon>
        <taxon>Tistrella</taxon>
    </lineage>
</organism>
<dbReference type="SUPFAM" id="SSF117892">
    <property type="entry name" value="Band 7/SPFH domain"/>
    <property type="match status" value="1"/>
</dbReference>
<dbReference type="Pfam" id="PF01145">
    <property type="entry name" value="Band_7"/>
    <property type="match status" value="1"/>
</dbReference>
<dbReference type="InterPro" id="IPR050710">
    <property type="entry name" value="Band7/mec-2_domain"/>
</dbReference>
<feature type="compositionally biased region" description="Gly residues" evidence="8">
    <location>
        <begin position="1"/>
        <end position="22"/>
    </location>
</feature>
<dbReference type="Pfam" id="PF12221">
    <property type="entry name" value="HflK_N"/>
    <property type="match status" value="1"/>
</dbReference>
<dbReference type="InterPro" id="IPR036013">
    <property type="entry name" value="Band_7/SPFH_dom_sf"/>
</dbReference>
<evidence type="ECO:0000256" key="3">
    <source>
        <dbReference type="ARBA" id="ARBA00022692"/>
    </source>
</evidence>
<keyword evidence="7" id="KW-0175">Coiled coil</keyword>
<evidence type="ECO:0000256" key="6">
    <source>
        <dbReference type="RuleBase" id="RU364113"/>
    </source>
</evidence>
<proteinExistence type="inferred from homology"/>
<dbReference type="InterPro" id="IPR020980">
    <property type="entry name" value="Membrane_HflK_N"/>
</dbReference>
<evidence type="ECO:0000256" key="1">
    <source>
        <dbReference type="ARBA" id="ARBA00004167"/>
    </source>
</evidence>
<comment type="subcellular location">
    <subcellularLocation>
        <location evidence="1">Membrane</location>
        <topology evidence="1">Single-pass membrane protein</topology>
    </subcellularLocation>
</comment>
<keyword evidence="11" id="KW-1185">Reference proteome</keyword>
<feature type="region of interest" description="Disordered" evidence="8">
    <location>
        <begin position="365"/>
        <end position="401"/>
    </location>
</feature>
<dbReference type="PANTHER" id="PTHR43327:SF2">
    <property type="entry name" value="MODULATOR OF FTSH PROTEASE HFLK"/>
    <property type="match status" value="1"/>
</dbReference>
<evidence type="ECO:0000256" key="4">
    <source>
        <dbReference type="ARBA" id="ARBA00022989"/>
    </source>
</evidence>
<comment type="caution">
    <text evidence="10">The sequence shown here is derived from an EMBL/GenBank/DDBJ whole genome shotgun (WGS) entry which is preliminary data.</text>
</comment>
<evidence type="ECO:0000256" key="8">
    <source>
        <dbReference type="SAM" id="MobiDB-lite"/>
    </source>
</evidence>
<dbReference type="CDD" id="cd03404">
    <property type="entry name" value="SPFH_HflK"/>
    <property type="match status" value="1"/>
</dbReference>
<dbReference type="RefSeq" id="WP_345935380.1">
    <property type="nucleotide sequence ID" value="NZ_JBBKTV010000011.1"/>
</dbReference>
<keyword evidence="4" id="KW-1133">Transmembrane helix</keyword>
<keyword evidence="10" id="KW-0378">Hydrolase</keyword>
<evidence type="ECO:0000256" key="5">
    <source>
        <dbReference type="ARBA" id="ARBA00023136"/>
    </source>
</evidence>
<comment type="function">
    <text evidence="6">HflC and HflK could encode or regulate a protease.</text>
</comment>
<dbReference type="EMBL" id="JBBKTW010000006">
    <property type="protein sequence ID" value="MEN2990257.1"/>
    <property type="molecule type" value="Genomic_DNA"/>
</dbReference>
<dbReference type="GO" id="GO:0006508">
    <property type="term" value="P:proteolysis"/>
    <property type="evidence" value="ECO:0007669"/>
    <property type="project" value="UniProtKB-KW"/>
</dbReference>
<reference evidence="10 11" key="1">
    <citation type="submission" date="2024-03" db="EMBL/GenBank/DDBJ databases">
        <title>High-quality draft genome sequencing of Tistrella sp. BH-R2-4.</title>
        <authorList>
            <person name="Dong C."/>
        </authorList>
    </citation>
    <scope>NUCLEOTIDE SEQUENCE [LARGE SCALE GENOMIC DNA]</scope>
    <source>
        <strain evidence="10 11">BH-R2-4</strain>
    </source>
</reference>
<evidence type="ECO:0000313" key="10">
    <source>
        <dbReference type="EMBL" id="MEN2990257.1"/>
    </source>
</evidence>
<feature type="domain" description="Band 7" evidence="9">
    <location>
        <begin position="71"/>
        <end position="251"/>
    </location>
</feature>
<evidence type="ECO:0000313" key="11">
    <source>
        <dbReference type="Proteomes" id="UP001413721"/>
    </source>
</evidence>
<keyword evidence="3" id="KW-0812">Transmembrane</keyword>
<gene>
    <name evidence="10" type="primary">hflK</name>
    <name evidence="10" type="ORF">WG926_18235</name>
</gene>
<evidence type="ECO:0000259" key="9">
    <source>
        <dbReference type="SMART" id="SM00244"/>
    </source>
</evidence>
<dbReference type="GO" id="GO:0008233">
    <property type="term" value="F:peptidase activity"/>
    <property type="evidence" value="ECO:0007669"/>
    <property type="project" value="UniProtKB-KW"/>
</dbReference>
<name>A0ABU9YNI9_9PROT</name>
<keyword evidence="5" id="KW-0472">Membrane</keyword>
<protein>
    <recommendedName>
        <fullName evidence="6">Protein HflK</fullName>
    </recommendedName>
</protein>
<comment type="similarity">
    <text evidence="2 6">Belongs to the band 7/mec-2 family. HflK subfamily.</text>
</comment>
<sequence length="401" mass="43278">MPWNTPGGGQGGGPQGPWGRGPSGPQPPDLDELLRKSQERMRRVLPGGGGAGSGRLIAVVAAVGLAIWLGTGFYRVQPDEQGVELVFGRWVNTTTPGLHYNWPTPIGEVYKPAVTKVNRVEIGYRSGTDFGRAAGVREVNAESLMLTGDENIIDIDVTVFWRIKDAGAYLFEIQRPDTTIKSVAESAMRETVGQTPLQFVLTEGRARIEQQTRDLMQSVLDTYKSGVEVTQVQLQKVDPPQQVIDAFRDVQAARADQERAQNEAEAYRNGILPRARGEAERLVQEAQAYREQVVADAEGSADRFTSILTAYNNAKDITARRLYLETMEDVLGGMSKIIIEPGVSGNGAGGGQSVVPYLPLDRLIREPQPAARDGAEAAGTSGYSSPAAPASAPVPNSNQPR</sequence>
<dbReference type="Proteomes" id="UP001413721">
    <property type="component" value="Unassembled WGS sequence"/>
</dbReference>
<dbReference type="InterPro" id="IPR001107">
    <property type="entry name" value="Band_7"/>
</dbReference>
<evidence type="ECO:0000256" key="7">
    <source>
        <dbReference type="SAM" id="Coils"/>
    </source>
</evidence>
<accession>A0ABU9YNI9</accession>
<keyword evidence="10" id="KW-0645">Protease</keyword>
<feature type="region of interest" description="Disordered" evidence="8">
    <location>
        <begin position="1"/>
        <end position="30"/>
    </location>
</feature>